<dbReference type="InterPro" id="IPR013083">
    <property type="entry name" value="Znf_RING/FYVE/PHD"/>
</dbReference>
<feature type="compositionally biased region" description="Low complexity" evidence="4">
    <location>
        <begin position="330"/>
        <end position="344"/>
    </location>
</feature>
<feature type="region of interest" description="Disordered" evidence="4">
    <location>
        <begin position="1028"/>
        <end position="1225"/>
    </location>
</feature>
<feature type="compositionally biased region" description="Pro residues" evidence="4">
    <location>
        <begin position="163"/>
        <end position="180"/>
    </location>
</feature>
<feature type="compositionally biased region" description="Polar residues" evidence="4">
    <location>
        <begin position="1075"/>
        <end position="1100"/>
    </location>
</feature>
<evidence type="ECO:0000256" key="2">
    <source>
        <dbReference type="ARBA" id="ARBA00009200"/>
    </source>
</evidence>
<feature type="compositionally biased region" description="Pro residues" evidence="4">
    <location>
        <begin position="1262"/>
        <end position="1272"/>
    </location>
</feature>
<feature type="compositionally biased region" description="Pro residues" evidence="4">
    <location>
        <begin position="585"/>
        <end position="597"/>
    </location>
</feature>
<organism evidence="6 7">
    <name type="scientific">Balaenoptera acutorostrata</name>
    <name type="common">Common minke whale</name>
    <name type="synonym">Balaena rostrata</name>
    <dbReference type="NCBI Taxonomy" id="9767"/>
    <lineage>
        <taxon>Eukaryota</taxon>
        <taxon>Metazoa</taxon>
        <taxon>Chordata</taxon>
        <taxon>Craniata</taxon>
        <taxon>Vertebrata</taxon>
        <taxon>Euteleostomi</taxon>
        <taxon>Mammalia</taxon>
        <taxon>Eutheria</taxon>
        <taxon>Laurasiatheria</taxon>
        <taxon>Artiodactyla</taxon>
        <taxon>Whippomorpha</taxon>
        <taxon>Cetacea</taxon>
        <taxon>Mysticeti</taxon>
        <taxon>Balaenopteridae</taxon>
        <taxon>Balaenoptera</taxon>
    </lineage>
</organism>
<comment type="subcellular location">
    <subcellularLocation>
        <location evidence="1">Nucleus</location>
    </subcellularLocation>
</comment>
<dbReference type="InterPro" id="IPR015668">
    <property type="entry name" value="Bcl-9/Bcl-9l"/>
</dbReference>
<feature type="compositionally biased region" description="Pro residues" evidence="4">
    <location>
        <begin position="442"/>
        <end position="466"/>
    </location>
</feature>
<feature type="compositionally biased region" description="Basic and acidic residues" evidence="4">
    <location>
        <begin position="257"/>
        <end position="269"/>
    </location>
</feature>
<dbReference type="Proteomes" id="UP001652580">
    <property type="component" value="Chromosome 9"/>
</dbReference>
<protein>
    <submittedName>
        <fullName evidence="7">B-cell CLL/lymphoma 9-like protein isoform X1</fullName>
    </submittedName>
</protein>
<evidence type="ECO:0000256" key="3">
    <source>
        <dbReference type="ARBA" id="ARBA00023242"/>
    </source>
</evidence>
<sequence length="1639" mass="171528">MSCPSAAGIWFQGTPRSTLPFSLLGAEESVPYSLGVWRVSLWSSEARIGFCLSVQLPSFRVFLTPPPPSSFCLSAAWGVGLCLCLGASAAGRKSVALGEGAPAQITPLSLSPTRIILSPCSSTEYLAGPWARTGAVAPLCVGTMRILANKTRLPHPRRREAPGSPPLSPRGHCPPAPAKPMHPENKLTNHGKTGNGGAQSQHQNVNQGPTCNLGSKGVGAGNHGAKANQISPSNSSLKNPQAGVPPFSSLKGKVKRERSVSVDSGEQREAGTPSLDSEAKEVAPRSKRRCVLERKQPYSGDEWCSGPDSEEDDKPIGATHNCNVADPAMAAPQLGPGQAAQLPLSESSAPGPPHGPPPGLRPDAPGGGGGGVPGKPPSQFVYVFTTHLANTAAEAVLQGRADSILAYHQQNVPRAKLDQAPKVPPTPEPLPLSTPSTGTPQSQPPPLPPPPPPAPGSAPPALPSEGPPEDTNQDLTPNSVGAASTGGGTGGTHPNTPTASTANNPLPPGGDPSSAPGPALLGEAASGNAQRSLVGSEGLSKEQLEHRERSLQTLRDIERLLLRSGETEPFLKGPPGGAGEGGPPAQAPPAPQQPPTAPASGLKKYEEPLQSMISQTQSLGGPPLEHEVPGHPPGGDMGQQMNMMMQRLGQDSLTPEQVAWRKLQEEYYEEKRRKEEQIGLHGGRPLQDMMGMGGMMVRGPPPPYHSKPGDQWPPGMGAQLRGPMDVQDPMQLRGGPPFPGPRFPGNQMQRVPGFGGMQGMPMEVPMNAMQRPVRPGMGWTEDLPPMGGPGNFAQNAVPYPGGQGEAERFMTPRVREELLRHQLLEKRSMGMQRPLGIAGSGMGQGMEVERMMQAHRQMDPAMFPGQIAGGEGLAGTPMGMEFGGGRGLLSPPMGQSGLREVDPPMGPGNLNMNMNVNMNMNMNLNVQMTPQQQMLMSQKMRGPGDMMGPQGLSPEEMARVRAQNSSGMMGGPQKMLMPSQFPSQGQQGFSGGQGPYQAMPQEMGNTQDMFSPDQSSMPMANVGTTRLSHMPLPPASNPPGSVHSAPNRGLGRRPSDLTISINQMGSPGMGHLKSPTLSQVHSPLVTSPSANLKSPQTPSQMVPLPSANPPGPLKSPQVLSSSLSVRSPTGSPSRLKSPSMAVPSPGWVASPKTAMPSPGVPQNKQPPLNMNSSSTLGNMEQSALPPSGPRSNSSAPPANPPSGLMNPSLPFTSSPDPTPSQNPLSLMMSQMSKYAMPSSTPLYHNAIKTIATSDDELLPDRPLLPPPPPPQGSGPGISNNQPTQMHLNSAAAQSPMGMNLPGQQPLSHDPPPTMLPSPTPLGSNIPLHPNAQGTGGPPQNSMMMAPGGPDSLNAPCGPVPNSSQMLPFPPRLQQPHGAMAPSGGGGGGPGLQQHYPSGMALPPEDLPSQPPGPLPPQQHLMGKSMAGRMGDAYPPGVLPGVASVLNDPELSEVIRPTPTGIPEFDLSRIIPSEKPSSTLQYFPKSENQPPKAQPPNLHLMNLQNMMAEQTPSRPPNLPGQQGVQRGLNMSMCHPGQMSLLGRTGVPSQQGMVPHGLHQGVMAPPQGLMTQQNFMLMKQRGVGGEVYSQPPHMLPPQGSLMGPPPQQNLMVSHPLRQRSVSLDSQMGYLPAPGGMANLPF</sequence>
<feature type="region of interest" description="Disordered" evidence="4">
    <location>
        <begin position="1256"/>
        <end position="1355"/>
    </location>
</feature>
<feature type="compositionally biased region" description="Pro residues" evidence="4">
    <location>
        <begin position="1404"/>
        <end position="1416"/>
    </location>
</feature>
<name>A0ABM3U232_BALAC</name>
<feature type="compositionally biased region" description="Polar residues" evidence="4">
    <location>
        <begin position="473"/>
        <end position="482"/>
    </location>
</feature>
<dbReference type="PANTHER" id="PTHR15185">
    <property type="entry name" value="BCL9"/>
    <property type="match status" value="1"/>
</dbReference>
<feature type="compositionally biased region" description="Basic and acidic residues" evidence="4">
    <location>
        <begin position="539"/>
        <end position="561"/>
    </location>
</feature>
<accession>A0ABM3U232</accession>
<feature type="compositionally biased region" description="Basic and acidic residues" evidence="4">
    <location>
        <begin position="277"/>
        <end position="296"/>
    </location>
</feature>
<feature type="region of interest" description="Disordered" evidence="4">
    <location>
        <begin position="415"/>
        <end position="608"/>
    </location>
</feature>
<feature type="domain" description="B-cell lymphoma 9 beta-catenin binding" evidence="5">
    <location>
        <begin position="538"/>
        <end position="572"/>
    </location>
</feature>
<dbReference type="PANTHER" id="PTHR15185:SF3">
    <property type="entry name" value="B-CELL CLL_LYMPHOMA 9-LIKE PROTEIN"/>
    <property type="match status" value="1"/>
</dbReference>
<dbReference type="InterPro" id="IPR024670">
    <property type="entry name" value="BCL9_beta-catenin-bd_dom"/>
</dbReference>
<feature type="compositionally biased region" description="Low complexity" evidence="4">
    <location>
        <begin position="511"/>
        <end position="520"/>
    </location>
</feature>
<dbReference type="RefSeq" id="XP_057408404.1">
    <property type="nucleotide sequence ID" value="XM_057552421.1"/>
</dbReference>
<dbReference type="GeneID" id="103012016"/>
<evidence type="ECO:0000259" key="5">
    <source>
        <dbReference type="Pfam" id="PF11502"/>
    </source>
</evidence>
<feature type="compositionally biased region" description="Polar residues" evidence="4">
    <location>
        <begin position="1209"/>
        <end position="1225"/>
    </location>
</feature>
<evidence type="ECO:0000313" key="7">
    <source>
        <dbReference type="RefSeq" id="XP_057408404.1"/>
    </source>
</evidence>
<dbReference type="Pfam" id="PF11502">
    <property type="entry name" value="BCL9"/>
    <property type="match status" value="1"/>
</dbReference>
<feature type="compositionally biased region" description="Polar residues" evidence="4">
    <location>
        <begin position="1276"/>
        <end position="1292"/>
    </location>
</feature>
<feature type="compositionally biased region" description="Polar residues" evidence="4">
    <location>
        <begin position="228"/>
        <end position="239"/>
    </location>
</feature>
<feature type="compositionally biased region" description="Polar residues" evidence="4">
    <location>
        <begin position="1117"/>
        <end position="1136"/>
    </location>
</feature>
<feature type="compositionally biased region" description="Pro residues" evidence="4">
    <location>
        <begin position="350"/>
        <end position="360"/>
    </location>
</feature>
<feature type="compositionally biased region" description="Polar residues" evidence="4">
    <location>
        <begin position="188"/>
        <end position="213"/>
    </location>
</feature>
<feature type="compositionally biased region" description="Pro residues" evidence="4">
    <location>
        <begin position="422"/>
        <end position="432"/>
    </location>
</feature>
<feature type="compositionally biased region" description="Pro residues" evidence="4">
    <location>
        <begin position="1308"/>
        <end position="1319"/>
    </location>
</feature>
<keyword evidence="6" id="KW-1185">Reference proteome</keyword>
<evidence type="ECO:0000313" key="6">
    <source>
        <dbReference type="Proteomes" id="UP001652580"/>
    </source>
</evidence>
<feature type="compositionally biased region" description="Polar residues" evidence="4">
    <location>
        <begin position="493"/>
        <end position="504"/>
    </location>
</feature>
<gene>
    <name evidence="7" type="primary">BCL9L</name>
</gene>
<dbReference type="Gene3D" id="3.30.40.10">
    <property type="entry name" value="Zinc/RING finger domain, C3HC4 (zinc finger)"/>
    <property type="match status" value="1"/>
</dbReference>
<feature type="region of interest" description="Disordered" evidence="4">
    <location>
        <begin position="150"/>
        <end position="379"/>
    </location>
</feature>
<feature type="compositionally biased region" description="Polar residues" evidence="4">
    <location>
        <begin position="1160"/>
        <end position="1181"/>
    </location>
</feature>
<keyword evidence="3" id="KW-0539">Nucleus</keyword>
<feature type="region of interest" description="Disordered" evidence="4">
    <location>
        <begin position="1370"/>
        <end position="1428"/>
    </location>
</feature>
<proteinExistence type="inferred from homology"/>
<evidence type="ECO:0000256" key="4">
    <source>
        <dbReference type="SAM" id="MobiDB-lite"/>
    </source>
</evidence>
<comment type="similarity">
    <text evidence="2">Belongs to the BCL9 family.</text>
</comment>
<evidence type="ECO:0000256" key="1">
    <source>
        <dbReference type="ARBA" id="ARBA00004123"/>
    </source>
</evidence>
<reference evidence="7" key="1">
    <citation type="submission" date="2025-08" db="UniProtKB">
        <authorList>
            <consortium name="RefSeq"/>
        </authorList>
    </citation>
    <scope>IDENTIFICATION</scope>
</reference>